<organism evidence="1">
    <name type="scientific">Trypanosoma brucei gambiense</name>
    <dbReference type="NCBI Taxonomy" id="31285"/>
    <lineage>
        <taxon>Eukaryota</taxon>
        <taxon>Discoba</taxon>
        <taxon>Euglenozoa</taxon>
        <taxon>Kinetoplastea</taxon>
        <taxon>Metakinetoplastina</taxon>
        <taxon>Trypanosomatida</taxon>
        <taxon>Trypanosomatidae</taxon>
        <taxon>Trypanosoma</taxon>
    </lineage>
</organism>
<reference evidence="1" key="2">
    <citation type="submission" date="2011-08" db="EMBL/GenBank/DDBJ databases">
        <authorList>
            <person name="Jackson A.P."/>
        </authorList>
    </citation>
    <scope>NUCLEOTIDE SEQUENCE</scope>
</reference>
<proteinExistence type="predicted"/>
<accession>G9I6J0</accession>
<evidence type="ECO:0000313" key="1">
    <source>
        <dbReference type="EMBL" id="AEX08465.1"/>
    </source>
</evidence>
<protein>
    <submittedName>
        <fullName evidence="1">Uncharacterized protein</fullName>
    </submittedName>
</protein>
<name>G9I6J0_TRYBG</name>
<reference evidence="1" key="1">
    <citation type="journal article" date="2010" name="PLoS Negl. Trop. Dis.">
        <title>The genome sequence of Trypanosoma brucei gambiense, causative agent of chronic human african trypanosomiasis.</title>
        <authorList>
            <person name="Jackson A.P."/>
            <person name="Sanders M."/>
            <person name="Berry A."/>
            <person name="McQuillan J."/>
            <person name="Aslett M.A."/>
            <person name="Quail M.A."/>
            <person name="Chukualim B."/>
            <person name="Capewell P."/>
            <person name="MacLeod A."/>
            <person name="Melville S.E."/>
            <person name="Gibson W."/>
            <person name="Barry J.D."/>
            <person name="Berriman M."/>
            <person name="Hertz-Fowler C."/>
        </authorList>
    </citation>
    <scope>NUCLEOTIDE SEQUENCE</scope>
</reference>
<gene>
    <name evidence="1" type="ORF">TbgBES18</name>
</gene>
<dbReference type="EMBL" id="JN580074">
    <property type="protein sequence ID" value="AEX08465.1"/>
    <property type="molecule type" value="Genomic_DNA"/>
</dbReference>
<dbReference type="AlphaFoldDB" id="G9I6J0"/>
<sequence>MVCRLTAISILVAGPVTRWTQHLEAVLYTQATITSPETMISKLEKHKAITRIVILCVFLRTCTKEVTDAWTEDANTYSASAV</sequence>